<protein>
    <submittedName>
        <fullName evidence="2">Sulfatase</fullName>
    </submittedName>
</protein>
<organism evidence="2 3">
    <name type="scientific">Lacticaseibacillus paracasei subsp. tolerans Lpl14</name>
    <dbReference type="NCBI Taxonomy" id="1256229"/>
    <lineage>
        <taxon>Bacteria</taxon>
        <taxon>Bacillati</taxon>
        <taxon>Bacillota</taxon>
        <taxon>Bacilli</taxon>
        <taxon>Lactobacillales</taxon>
        <taxon>Lactobacillaceae</taxon>
        <taxon>Lacticaseibacillus</taxon>
    </lineage>
</organism>
<evidence type="ECO:0000313" key="2">
    <source>
        <dbReference type="EMBL" id="EPC66593.1"/>
    </source>
</evidence>
<dbReference type="Proteomes" id="UP000014285">
    <property type="component" value="Unassembled WGS sequence"/>
</dbReference>
<name>A0A829GZU0_LACPA</name>
<sequence length="387" mass="44547">MLGLAQRGFELENSLHIAQVLSHNGYLTALCGVQHEYKYYTDHTEAANFLGYQLDLSTDNTGMDEEHLVDWDTNNADNLVKWLDHYNDEKPFFISYGMHSTHRKYPQNVSPDVSIDQARPPINIVNTPETRADFAAFETSETYADRNLGVILEALKHNGLYEKTIIIVTTDHGVAFPFAKSTLSDEGIGVLLAIRLPNGTRGTYDGLVSQIDIMPTLFDLINIKKPEYLEGRSFANLLQGQTYSPDEEIFGEINFHTSYEPVRAIRTKRYKYIRYFDDYDRLNLSNIDNSITKKFYDKHGLRNFVKPREAVYDLYYDVYETNNVIDLPRYKEEVKVLRTKLLKNMKKTKDPLLKGPIPIQPGWKVNHRSSVTAHVSDPSEYEQPSKE</sequence>
<dbReference type="EMBL" id="ANKB01000006">
    <property type="protein sequence ID" value="EPC66593.1"/>
    <property type="molecule type" value="Genomic_DNA"/>
</dbReference>
<comment type="caution">
    <text evidence="2">The sequence shown here is derived from an EMBL/GenBank/DDBJ whole genome shotgun (WGS) entry which is preliminary data.</text>
</comment>
<dbReference type="PANTHER" id="PTHR43751:SF1">
    <property type="entry name" value="SULFATASE ATSG-RELATED"/>
    <property type="match status" value="1"/>
</dbReference>
<dbReference type="Pfam" id="PF00884">
    <property type="entry name" value="Sulfatase"/>
    <property type="match status" value="1"/>
</dbReference>
<accession>A0A829GZU0</accession>
<dbReference type="PANTHER" id="PTHR43751">
    <property type="entry name" value="SULFATASE"/>
    <property type="match status" value="1"/>
</dbReference>
<dbReference type="AlphaFoldDB" id="A0A829GZU0"/>
<reference evidence="2 3" key="1">
    <citation type="journal article" date="2013" name="PLoS ONE">
        <title>Lactobacillus paracasei comparative genomics: towards species pan-genome definition and exploitation of diversity.</title>
        <authorList>
            <person name="Smokvina T."/>
            <person name="Wels M."/>
            <person name="Polka J."/>
            <person name="Chervaux C."/>
            <person name="Brisse S."/>
            <person name="Boekhorst J."/>
            <person name="van Hylckama Vlieg J.E."/>
            <person name="Siezen R.J."/>
        </authorList>
    </citation>
    <scope>NUCLEOTIDE SEQUENCE [LARGE SCALE GENOMIC DNA]</scope>
    <source>
        <strain evidence="2 3">Lpl14</strain>
    </source>
</reference>
<feature type="domain" description="Sulfatase N-terminal" evidence="1">
    <location>
        <begin position="17"/>
        <end position="223"/>
    </location>
</feature>
<proteinExistence type="predicted"/>
<evidence type="ECO:0000313" key="3">
    <source>
        <dbReference type="Proteomes" id="UP000014285"/>
    </source>
</evidence>
<dbReference type="InterPro" id="IPR017850">
    <property type="entry name" value="Alkaline_phosphatase_core_sf"/>
</dbReference>
<evidence type="ECO:0000259" key="1">
    <source>
        <dbReference type="Pfam" id="PF00884"/>
    </source>
</evidence>
<gene>
    <name evidence="2" type="ORF">Lpl14_02636</name>
</gene>
<dbReference type="InterPro" id="IPR052701">
    <property type="entry name" value="GAG_Ulvan_Degrading_Sulfatases"/>
</dbReference>
<dbReference type="SUPFAM" id="SSF53649">
    <property type="entry name" value="Alkaline phosphatase-like"/>
    <property type="match status" value="1"/>
</dbReference>
<dbReference type="Gene3D" id="3.40.720.10">
    <property type="entry name" value="Alkaline Phosphatase, subunit A"/>
    <property type="match status" value="1"/>
</dbReference>
<dbReference type="InterPro" id="IPR000917">
    <property type="entry name" value="Sulfatase_N"/>
</dbReference>